<name>A0A3N0XGK5_ANAGA</name>
<organism evidence="2 3">
    <name type="scientific">Anabarilius grahami</name>
    <name type="common">Kanglang fish</name>
    <name type="synonym">Barilius grahami</name>
    <dbReference type="NCBI Taxonomy" id="495550"/>
    <lineage>
        <taxon>Eukaryota</taxon>
        <taxon>Metazoa</taxon>
        <taxon>Chordata</taxon>
        <taxon>Craniata</taxon>
        <taxon>Vertebrata</taxon>
        <taxon>Euteleostomi</taxon>
        <taxon>Actinopterygii</taxon>
        <taxon>Neopterygii</taxon>
        <taxon>Teleostei</taxon>
        <taxon>Ostariophysi</taxon>
        <taxon>Cypriniformes</taxon>
        <taxon>Xenocyprididae</taxon>
        <taxon>Xenocypridinae</taxon>
        <taxon>Xenocypridinae incertae sedis</taxon>
        <taxon>Anabarilius</taxon>
    </lineage>
</organism>
<proteinExistence type="predicted"/>
<evidence type="ECO:0000313" key="3">
    <source>
        <dbReference type="Proteomes" id="UP000281406"/>
    </source>
</evidence>
<comment type="caution">
    <text evidence="2">The sequence shown here is derived from an EMBL/GenBank/DDBJ whole genome shotgun (WGS) entry which is preliminary data.</text>
</comment>
<dbReference type="Proteomes" id="UP000281406">
    <property type="component" value="Unassembled WGS sequence"/>
</dbReference>
<sequence length="130" mass="15262">MSIRVLLFGLLLLLTSVISLSTWWQPCPGASIHKVVEEKLHKQNRPERMQATATKEAYIDERLCKEVRKYPHLYNCSMKEYKDVYMGCNSWREIVQNCSCVDRQCILTSQMTYTLQGYAFDCAHTQDFRQ</sequence>
<feature type="chain" id="PRO_5018279127" evidence="1">
    <location>
        <begin position="20"/>
        <end position="130"/>
    </location>
</feature>
<keyword evidence="3" id="KW-1185">Reference proteome</keyword>
<dbReference type="AlphaFoldDB" id="A0A3N0XGK5"/>
<keyword evidence="1" id="KW-0732">Signal</keyword>
<protein>
    <submittedName>
        <fullName evidence="2">Uncharacterized protein</fullName>
    </submittedName>
</protein>
<feature type="signal peptide" evidence="1">
    <location>
        <begin position="1"/>
        <end position="19"/>
    </location>
</feature>
<reference evidence="2 3" key="1">
    <citation type="submission" date="2018-10" db="EMBL/GenBank/DDBJ databases">
        <title>Genome assembly for a Yunnan-Guizhou Plateau 3E fish, Anabarilius grahami (Regan), and its evolutionary and genetic applications.</title>
        <authorList>
            <person name="Jiang W."/>
        </authorList>
    </citation>
    <scope>NUCLEOTIDE SEQUENCE [LARGE SCALE GENOMIC DNA]</scope>
    <source>
        <strain evidence="2">AG-KIZ</strain>
        <tissue evidence="2">Muscle</tissue>
    </source>
</reference>
<evidence type="ECO:0000256" key="1">
    <source>
        <dbReference type="SAM" id="SignalP"/>
    </source>
</evidence>
<dbReference type="OrthoDB" id="5803771at2759"/>
<accession>A0A3N0XGK5</accession>
<gene>
    <name evidence="2" type="ORF">DPX16_14163</name>
</gene>
<dbReference type="EMBL" id="RJVU01075617">
    <property type="protein sequence ID" value="ROI15951.1"/>
    <property type="molecule type" value="Genomic_DNA"/>
</dbReference>
<evidence type="ECO:0000313" key="2">
    <source>
        <dbReference type="EMBL" id="ROI15951.1"/>
    </source>
</evidence>